<keyword evidence="2" id="KW-1185">Reference proteome</keyword>
<dbReference type="AlphaFoldDB" id="W1Q403"/>
<evidence type="ECO:0000313" key="2">
    <source>
        <dbReference type="Proteomes" id="UP000019050"/>
    </source>
</evidence>
<accession>W1Q403</accession>
<gene>
    <name evidence="1" type="ORF">GCWU000182_000694</name>
</gene>
<dbReference type="Proteomes" id="UP000019050">
    <property type="component" value="Unassembled WGS sequence"/>
</dbReference>
<comment type="caution">
    <text evidence="1">The sequence shown here is derived from an EMBL/GenBank/DDBJ whole genome shotgun (WGS) entry which is preliminary data.</text>
</comment>
<proteinExistence type="predicted"/>
<name>W1Q403_ABIDE</name>
<sequence>MKSGPLAGAEAVEKGAKGEKSCELVAHFGEWTTLKSGPLARAGS</sequence>
<evidence type="ECO:0000313" key="1">
    <source>
        <dbReference type="EMBL" id="ESK65960.1"/>
    </source>
</evidence>
<dbReference type="STRING" id="592010.GCWU000182_000694"/>
<dbReference type="HOGENOM" id="CLU_3210957_0_0_9"/>
<protein>
    <submittedName>
        <fullName evidence="1">Uncharacterized protein</fullName>
    </submittedName>
</protein>
<reference evidence="1" key="1">
    <citation type="submission" date="2013-06" db="EMBL/GenBank/DDBJ databases">
        <authorList>
            <person name="Weinstock G."/>
            <person name="Sodergren E."/>
            <person name="Clifton S."/>
            <person name="Fulton L."/>
            <person name="Fulton B."/>
            <person name="Courtney L."/>
            <person name="Fronick C."/>
            <person name="Harrison M."/>
            <person name="Strong C."/>
            <person name="Farmer C."/>
            <person name="Delahaunty K."/>
            <person name="Markovic C."/>
            <person name="Hall O."/>
            <person name="Minx P."/>
            <person name="Tomlinson C."/>
            <person name="Mitreva M."/>
            <person name="Nelson J."/>
            <person name="Hou S."/>
            <person name="Wollam A."/>
            <person name="Pepin K.H."/>
            <person name="Johnson M."/>
            <person name="Bhonagiri V."/>
            <person name="Nash W.E."/>
            <person name="Warren W."/>
            <person name="Chinwalla A."/>
            <person name="Mardis E.R."/>
            <person name="Wilson R.K."/>
        </authorList>
    </citation>
    <scope>NUCLEOTIDE SEQUENCE [LARGE SCALE GENOMIC DNA]</scope>
    <source>
        <strain evidence="1">ATCC 49176</strain>
    </source>
</reference>
<dbReference type="EMBL" id="ACIN03000004">
    <property type="protein sequence ID" value="ESK65960.1"/>
    <property type="molecule type" value="Genomic_DNA"/>
</dbReference>
<organism evidence="1 2">
    <name type="scientific">Abiotrophia defectiva ATCC 49176</name>
    <dbReference type="NCBI Taxonomy" id="592010"/>
    <lineage>
        <taxon>Bacteria</taxon>
        <taxon>Bacillati</taxon>
        <taxon>Bacillota</taxon>
        <taxon>Bacilli</taxon>
        <taxon>Lactobacillales</taxon>
        <taxon>Aerococcaceae</taxon>
        <taxon>Abiotrophia</taxon>
    </lineage>
</organism>